<feature type="domain" description="DNA mismatch repair proteins mutS family" evidence="4">
    <location>
        <begin position="338"/>
        <end position="512"/>
    </location>
</feature>
<dbReference type="PANTHER" id="PTHR11361:SF34">
    <property type="entry name" value="DNA MISMATCH REPAIR PROTEIN MSH1, MITOCHONDRIAL"/>
    <property type="match status" value="1"/>
</dbReference>
<evidence type="ECO:0000256" key="3">
    <source>
        <dbReference type="ARBA" id="ARBA00023125"/>
    </source>
</evidence>
<keyword evidence="1" id="KW-0547">Nucleotide-binding</keyword>
<dbReference type="InterPro" id="IPR000432">
    <property type="entry name" value="DNA_mismatch_repair_MutS_C"/>
</dbReference>
<keyword evidence="3" id="KW-0238">DNA-binding</keyword>
<keyword evidence="2" id="KW-0067">ATP-binding</keyword>
<evidence type="ECO:0000313" key="5">
    <source>
        <dbReference type="EMBL" id="VEB83328.1"/>
    </source>
</evidence>
<evidence type="ECO:0000259" key="4">
    <source>
        <dbReference type="SMART" id="SM00534"/>
    </source>
</evidence>
<dbReference type="GO" id="GO:0030983">
    <property type="term" value="F:mismatched DNA binding"/>
    <property type="evidence" value="ECO:0007669"/>
    <property type="project" value="InterPro"/>
</dbReference>
<dbReference type="SMART" id="SM00534">
    <property type="entry name" value="MUTSac"/>
    <property type="match status" value="1"/>
</dbReference>
<sequence>MRRTSTTSLQFITVLYASGRRHTPPSGDRAPAYFVDLNLDKIVDRIVQGREEYGISAFFYSPLECLEDILYRQEIIQDVTIHALYKALMAYSTDMKNIREISEEKTNRFYFYQQRRWELECILLYCQAVTALYERIAPLSLSSDGMINFRHYLRQYIESENFTGLYSTATMIRKSLEAVQYGLKIKGDTIIVELYHQEKNYSDEILDVFSKFKQHDVNVEVESRHHSFGMNHIEAQVLDCVARLFPAEFHQLDVFIDANRRYRDNTLDLFEREVQFYLAVVEYIEKFRQKGLPFCIPEVQRDEKAISAVAAFDLALAEVILEKKEKVVCNDFSFQKHERIFVISGPNQGGKTTFARMIGQLHFLALLGIYVPARQAKLFLTDTIFTHFEKSENIYNLRGKLYDDLVRIKAILDAATSHSLIIMNEIFTSTTSRDAIYLGTRVIKKIVMLDALCVCVTFIDELTALDPSIVSLMSTVEHNNAALRTYKITRKPADGIAWSTTLVIKHGLTYEQIKTRLNG</sequence>
<dbReference type="GO" id="GO:0005829">
    <property type="term" value="C:cytosol"/>
    <property type="evidence" value="ECO:0007669"/>
    <property type="project" value="TreeGrafter"/>
</dbReference>
<dbReference type="AlphaFoldDB" id="A0A3S4I2D0"/>
<evidence type="ECO:0000313" key="6">
    <source>
        <dbReference type="Proteomes" id="UP000270272"/>
    </source>
</evidence>
<dbReference type="Gene3D" id="3.40.50.300">
    <property type="entry name" value="P-loop containing nucleotide triphosphate hydrolases"/>
    <property type="match status" value="1"/>
</dbReference>
<dbReference type="InterPro" id="IPR045076">
    <property type="entry name" value="MutS"/>
</dbReference>
<organism evidence="5 6">
    <name type="scientific">Citrobacter koseri</name>
    <name type="common">Citrobacter diversus</name>
    <dbReference type="NCBI Taxonomy" id="545"/>
    <lineage>
        <taxon>Bacteria</taxon>
        <taxon>Pseudomonadati</taxon>
        <taxon>Pseudomonadota</taxon>
        <taxon>Gammaproteobacteria</taxon>
        <taxon>Enterobacterales</taxon>
        <taxon>Enterobacteriaceae</taxon>
        <taxon>Citrobacter</taxon>
    </lineage>
</organism>
<dbReference type="Pfam" id="PF00488">
    <property type="entry name" value="MutS_V"/>
    <property type="match status" value="1"/>
</dbReference>
<dbReference type="SUPFAM" id="SSF52540">
    <property type="entry name" value="P-loop containing nucleoside triphosphate hydrolases"/>
    <property type="match status" value="1"/>
</dbReference>
<evidence type="ECO:0000256" key="2">
    <source>
        <dbReference type="ARBA" id="ARBA00022840"/>
    </source>
</evidence>
<accession>A0A3S4I2D0</accession>
<dbReference type="GO" id="GO:0005524">
    <property type="term" value="F:ATP binding"/>
    <property type="evidence" value="ECO:0007669"/>
    <property type="project" value="UniProtKB-KW"/>
</dbReference>
<dbReference type="Proteomes" id="UP000270272">
    <property type="component" value="Chromosome"/>
</dbReference>
<reference evidence="5 6" key="1">
    <citation type="submission" date="2018-12" db="EMBL/GenBank/DDBJ databases">
        <authorList>
            <consortium name="Pathogen Informatics"/>
        </authorList>
    </citation>
    <scope>NUCLEOTIDE SEQUENCE [LARGE SCALE GENOMIC DNA]</scope>
    <source>
        <strain evidence="5 6">NCTC11075</strain>
    </source>
</reference>
<dbReference type="InterPro" id="IPR027417">
    <property type="entry name" value="P-loop_NTPase"/>
</dbReference>
<dbReference type="EMBL" id="LR134204">
    <property type="protein sequence ID" value="VEB83328.1"/>
    <property type="molecule type" value="Genomic_DNA"/>
</dbReference>
<dbReference type="PANTHER" id="PTHR11361">
    <property type="entry name" value="DNA MISMATCH REPAIR PROTEIN MUTS FAMILY MEMBER"/>
    <property type="match status" value="1"/>
</dbReference>
<gene>
    <name evidence="5" type="primary">mutS_1</name>
    <name evidence="5" type="ORF">NCTC11075_00084</name>
</gene>
<evidence type="ECO:0000256" key="1">
    <source>
        <dbReference type="ARBA" id="ARBA00022741"/>
    </source>
</evidence>
<name>A0A3S4I2D0_CITKO</name>
<dbReference type="GO" id="GO:0140664">
    <property type="term" value="F:ATP-dependent DNA damage sensor activity"/>
    <property type="evidence" value="ECO:0007669"/>
    <property type="project" value="InterPro"/>
</dbReference>
<protein>
    <submittedName>
        <fullName evidence="5">DNA mismatch repair protein MutS</fullName>
    </submittedName>
</protein>
<dbReference type="GO" id="GO:0006298">
    <property type="term" value="P:mismatch repair"/>
    <property type="evidence" value="ECO:0007669"/>
    <property type="project" value="InterPro"/>
</dbReference>
<proteinExistence type="predicted"/>